<gene>
    <name evidence="1" type="ORF">CALVIDRAFT_539279</name>
</gene>
<name>A0A167K470_CALVF</name>
<dbReference type="EMBL" id="KV417296">
    <property type="protein sequence ID" value="KZO94237.1"/>
    <property type="molecule type" value="Genomic_DNA"/>
</dbReference>
<organism evidence="1 2">
    <name type="scientific">Calocera viscosa (strain TUFC12733)</name>
    <dbReference type="NCBI Taxonomy" id="1330018"/>
    <lineage>
        <taxon>Eukaryota</taxon>
        <taxon>Fungi</taxon>
        <taxon>Dikarya</taxon>
        <taxon>Basidiomycota</taxon>
        <taxon>Agaricomycotina</taxon>
        <taxon>Dacrymycetes</taxon>
        <taxon>Dacrymycetales</taxon>
        <taxon>Dacrymycetaceae</taxon>
        <taxon>Calocera</taxon>
    </lineage>
</organism>
<evidence type="ECO:0000313" key="2">
    <source>
        <dbReference type="Proteomes" id="UP000076738"/>
    </source>
</evidence>
<evidence type="ECO:0000313" key="1">
    <source>
        <dbReference type="EMBL" id="KZO94237.1"/>
    </source>
</evidence>
<keyword evidence="2" id="KW-1185">Reference proteome</keyword>
<dbReference type="AlphaFoldDB" id="A0A167K470"/>
<reference evidence="1 2" key="1">
    <citation type="journal article" date="2016" name="Mol. Biol. Evol.">
        <title>Comparative Genomics of Early-Diverging Mushroom-Forming Fungi Provides Insights into the Origins of Lignocellulose Decay Capabilities.</title>
        <authorList>
            <person name="Nagy L.G."/>
            <person name="Riley R."/>
            <person name="Tritt A."/>
            <person name="Adam C."/>
            <person name="Daum C."/>
            <person name="Floudas D."/>
            <person name="Sun H."/>
            <person name="Yadav J.S."/>
            <person name="Pangilinan J."/>
            <person name="Larsson K.H."/>
            <person name="Matsuura K."/>
            <person name="Barry K."/>
            <person name="Labutti K."/>
            <person name="Kuo R."/>
            <person name="Ohm R.A."/>
            <person name="Bhattacharya S.S."/>
            <person name="Shirouzu T."/>
            <person name="Yoshinaga Y."/>
            <person name="Martin F.M."/>
            <person name="Grigoriev I.V."/>
            <person name="Hibbett D.S."/>
        </authorList>
    </citation>
    <scope>NUCLEOTIDE SEQUENCE [LARGE SCALE GENOMIC DNA]</scope>
    <source>
        <strain evidence="1 2">TUFC12733</strain>
    </source>
</reference>
<accession>A0A167K470</accession>
<dbReference type="Proteomes" id="UP000076738">
    <property type="component" value="Unassembled WGS sequence"/>
</dbReference>
<proteinExistence type="predicted"/>
<protein>
    <submittedName>
        <fullName evidence="1">Uncharacterized protein</fullName>
    </submittedName>
</protein>
<sequence>MDVLERTDMYIPKHVRHVTAYIVNGEVINRDSTMRIACATAGVLAPWRAHQAWSFHRIIALCEQ</sequence>